<dbReference type="RefSeq" id="WP_397556653.1">
    <property type="nucleotide sequence ID" value="NZ_JBIQWL010000004.1"/>
</dbReference>
<reference evidence="3 4" key="1">
    <citation type="submission" date="2024-09" db="EMBL/GenBank/DDBJ databases">
        <authorList>
            <person name="Pan X."/>
        </authorList>
    </citation>
    <scope>NUCLEOTIDE SEQUENCE [LARGE SCALE GENOMIC DNA]</scope>
    <source>
        <strain evidence="3 4">B2969</strain>
    </source>
</reference>
<name>A0ABW7QAF1_9MICO</name>
<dbReference type="Gene3D" id="3.40.50.720">
    <property type="entry name" value="NAD(P)-binding Rossmann-like Domain"/>
    <property type="match status" value="1"/>
</dbReference>
<protein>
    <submittedName>
        <fullName evidence="3">Oxidoreductase</fullName>
    </submittedName>
</protein>
<dbReference type="PANTHER" id="PTHR24320">
    <property type="entry name" value="RETINOL DEHYDROGENASE"/>
    <property type="match status" value="1"/>
</dbReference>
<dbReference type="NCBIfam" id="NF004846">
    <property type="entry name" value="PRK06197.1"/>
    <property type="match status" value="1"/>
</dbReference>
<dbReference type="EMBL" id="JBIQWL010000004">
    <property type="protein sequence ID" value="MFH8251197.1"/>
    <property type="molecule type" value="Genomic_DNA"/>
</dbReference>
<dbReference type="Pfam" id="PF00106">
    <property type="entry name" value="adh_short"/>
    <property type="match status" value="1"/>
</dbReference>
<comment type="similarity">
    <text evidence="1">Belongs to the short-chain dehydrogenases/reductases (SDR) family.</text>
</comment>
<evidence type="ECO:0000256" key="1">
    <source>
        <dbReference type="ARBA" id="ARBA00006484"/>
    </source>
</evidence>
<dbReference type="SUPFAM" id="SSF51735">
    <property type="entry name" value="NAD(P)-binding Rossmann-fold domains"/>
    <property type="match status" value="1"/>
</dbReference>
<accession>A0ABW7QAF1</accession>
<proteinExistence type="inferred from homology"/>
<dbReference type="Proteomes" id="UP001610861">
    <property type="component" value="Unassembled WGS sequence"/>
</dbReference>
<keyword evidence="2" id="KW-0560">Oxidoreductase</keyword>
<dbReference type="InterPro" id="IPR036291">
    <property type="entry name" value="NAD(P)-bd_dom_sf"/>
</dbReference>
<evidence type="ECO:0000256" key="2">
    <source>
        <dbReference type="ARBA" id="ARBA00023002"/>
    </source>
</evidence>
<dbReference type="InterPro" id="IPR002347">
    <property type="entry name" value="SDR_fam"/>
</dbReference>
<dbReference type="PRINTS" id="PR00081">
    <property type="entry name" value="GDHRDH"/>
</dbReference>
<organism evidence="3 4">
    <name type="scientific">Microbacterium alkaliflavum</name>
    <dbReference type="NCBI Taxonomy" id="3248839"/>
    <lineage>
        <taxon>Bacteria</taxon>
        <taxon>Bacillati</taxon>
        <taxon>Actinomycetota</taxon>
        <taxon>Actinomycetes</taxon>
        <taxon>Micrococcales</taxon>
        <taxon>Microbacteriaceae</taxon>
        <taxon>Microbacterium</taxon>
    </lineage>
</organism>
<evidence type="ECO:0000313" key="4">
    <source>
        <dbReference type="Proteomes" id="UP001610861"/>
    </source>
</evidence>
<sequence length="305" mass="32138">MAYTRDSIPDLSGRVAVVTGANGGLGLETAEALAAKGAHVVMAVRDQDKAAAAVGRIRATAPDASLELVELDLGSQASTKRAARDIAARHPSIDILVNNAGVMASPEGRTIDGFETQMGIDHLGHWTFTALLLPSLLSAPAARVVTVTSTAHHFGRSIDPRKPYPPGRYQAWIAYGTAKLANYHFGLGLHDRLRTAGSRAQSLIAHPGLSHSDLQLRTVREGGGGPLAPFFARAASSTGMPPADGAMPQIRAATDPAAKGGELYGPRFVNNGRPVALAVLRPGRRRAIARLWEFSERETGIALDI</sequence>
<gene>
    <name evidence="3" type="ORF">ACH3VR_12575</name>
</gene>
<evidence type="ECO:0000313" key="3">
    <source>
        <dbReference type="EMBL" id="MFH8251197.1"/>
    </source>
</evidence>
<comment type="caution">
    <text evidence="3">The sequence shown here is derived from an EMBL/GenBank/DDBJ whole genome shotgun (WGS) entry which is preliminary data.</text>
</comment>
<keyword evidence="4" id="KW-1185">Reference proteome</keyword>
<dbReference type="PANTHER" id="PTHR24320:SF148">
    <property type="entry name" value="NAD(P)-BINDING ROSSMANN-FOLD SUPERFAMILY PROTEIN"/>
    <property type="match status" value="1"/>
</dbReference>